<evidence type="ECO:0000259" key="3">
    <source>
        <dbReference type="PROSITE" id="PS50975"/>
    </source>
</evidence>
<reference evidence="5" key="1">
    <citation type="journal article" date="2019" name="Int. J. Syst. Evol. Microbiol.">
        <title>The Global Catalogue of Microorganisms (GCM) 10K type strain sequencing project: providing services to taxonomists for standard genome sequencing and annotation.</title>
        <authorList>
            <consortium name="The Broad Institute Genomics Platform"/>
            <consortium name="The Broad Institute Genome Sequencing Center for Infectious Disease"/>
            <person name="Wu L."/>
            <person name="Ma J."/>
        </authorList>
    </citation>
    <scope>NUCLEOTIDE SEQUENCE [LARGE SCALE GENOMIC DNA]</scope>
    <source>
        <strain evidence="5">JCM 4316</strain>
    </source>
</reference>
<accession>A0ABP5U8P3</accession>
<dbReference type="Gene3D" id="3.30.470.20">
    <property type="entry name" value="ATP-grasp fold, B domain"/>
    <property type="match status" value="1"/>
</dbReference>
<feature type="domain" description="ATP-grasp" evidence="3">
    <location>
        <begin position="167"/>
        <end position="374"/>
    </location>
</feature>
<sequence length="488" mass="50625">MTAWTGGAPAVHIGNVGDFNAQFADGSPHVRRAGGHYSCLAAFYSPEPRILVLPGQAHDFWTRELSRVLEWPDVEVYDEVAADDGGMARGLLSRPALLDRIRRSGLPVITWGRTPESERLLTRSGARDGTGGGPGEVSGAGPDGLGRALRVTRRYESKATAHRLFRTLAPAHPGIVVPAQERVASRRRAARALAARTAAGAAAVVKTEYGVGGSGTLVVTPRQVAEAGGARSLAGHLPRGPLLIEDYVEGDGSGSGLCRNLTFDAVVDGEGAVHPVGVGVMAIEGTGYQGVTVGPGVVPDAPAEVAGRFASAVGRALAAEGYQGWYDVDFVMDGSGRLAPVEINVRLTGPAAAFVIQARLAGIQGGRPLIRTLDRLPLGARLPAAALADHLGEVSRRCRSLGVTLLPTVVTAAFEPDPYVGVALAARTPGALDAAEAVVRSANDALGRMFTDLGVSSGPPPGSRPGSRPGRRAGAGSRRTPRPRRRRS</sequence>
<feature type="compositionally biased region" description="Gly residues" evidence="2">
    <location>
        <begin position="128"/>
        <end position="144"/>
    </location>
</feature>
<dbReference type="EMBL" id="BAAASD010000058">
    <property type="protein sequence ID" value="GAA2371816.1"/>
    <property type="molecule type" value="Genomic_DNA"/>
</dbReference>
<keyword evidence="1" id="KW-0067">ATP-binding</keyword>
<evidence type="ECO:0000256" key="1">
    <source>
        <dbReference type="PROSITE-ProRule" id="PRU00409"/>
    </source>
</evidence>
<feature type="compositionally biased region" description="Low complexity" evidence="2">
    <location>
        <begin position="464"/>
        <end position="478"/>
    </location>
</feature>
<feature type="compositionally biased region" description="Basic residues" evidence="2">
    <location>
        <begin position="479"/>
        <end position="488"/>
    </location>
</feature>
<dbReference type="SUPFAM" id="SSF56059">
    <property type="entry name" value="Glutathione synthetase ATP-binding domain-like"/>
    <property type="match status" value="1"/>
</dbReference>
<feature type="region of interest" description="Disordered" evidence="2">
    <location>
        <begin position="450"/>
        <end position="488"/>
    </location>
</feature>
<evidence type="ECO:0000256" key="2">
    <source>
        <dbReference type="SAM" id="MobiDB-lite"/>
    </source>
</evidence>
<organism evidence="4 5">
    <name type="scientific">Streptomyces cuspidosporus</name>
    <dbReference type="NCBI Taxonomy" id="66882"/>
    <lineage>
        <taxon>Bacteria</taxon>
        <taxon>Bacillati</taxon>
        <taxon>Actinomycetota</taxon>
        <taxon>Actinomycetes</taxon>
        <taxon>Kitasatosporales</taxon>
        <taxon>Streptomycetaceae</taxon>
        <taxon>Streptomyces</taxon>
    </lineage>
</organism>
<evidence type="ECO:0000313" key="4">
    <source>
        <dbReference type="EMBL" id="GAA2371816.1"/>
    </source>
</evidence>
<keyword evidence="1" id="KW-0547">Nucleotide-binding</keyword>
<proteinExistence type="predicted"/>
<protein>
    <recommendedName>
        <fullName evidence="3">ATP-grasp domain-containing protein</fullName>
    </recommendedName>
</protein>
<comment type="caution">
    <text evidence="4">The sequence shown here is derived from an EMBL/GenBank/DDBJ whole genome shotgun (WGS) entry which is preliminary data.</text>
</comment>
<name>A0ABP5U8P3_9ACTN</name>
<evidence type="ECO:0000313" key="5">
    <source>
        <dbReference type="Proteomes" id="UP001500253"/>
    </source>
</evidence>
<dbReference type="InterPro" id="IPR011761">
    <property type="entry name" value="ATP-grasp"/>
</dbReference>
<dbReference type="PROSITE" id="PS50975">
    <property type="entry name" value="ATP_GRASP"/>
    <property type="match status" value="1"/>
</dbReference>
<gene>
    <name evidence="4" type="ORF">GCM10010246_77800</name>
</gene>
<feature type="region of interest" description="Disordered" evidence="2">
    <location>
        <begin position="119"/>
        <end position="144"/>
    </location>
</feature>
<keyword evidence="5" id="KW-1185">Reference proteome</keyword>
<dbReference type="Proteomes" id="UP001500253">
    <property type="component" value="Unassembled WGS sequence"/>
</dbReference>